<evidence type="ECO:0000313" key="12">
    <source>
        <dbReference type="Proteomes" id="UP001488838"/>
    </source>
</evidence>
<dbReference type="InterPro" id="IPR039417">
    <property type="entry name" value="Peptidase_C1A_papain-like"/>
</dbReference>
<evidence type="ECO:0000259" key="9">
    <source>
        <dbReference type="SMART" id="SM00645"/>
    </source>
</evidence>
<dbReference type="InterPro" id="IPR000668">
    <property type="entry name" value="Peptidase_C1A_C"/>
</dbReference>
<feature type="domain" description="Cathepsin propeptide inhibitor" evidence="10">
    <location>
        <begin position="18"/>
        <end position="104"/>
    </location>
</feature>
<evidence type="ECO:0000256" key="1">
    <source>
        <dbReference type="ARBA" id="ARBA00004371"/>
    </source>
</evidence>
<name>A0AAW0I3S4_MYOGA</name>
<comment type="caution">
    <text evidence="11">The sequence shown here is derived from an EMBL/GenBank/DDBJ whole genome shotgun (WGS) entry which is preliminary data.</text>
</comment>
<evidence type="ECO:0000256" key="8">
    <source>
        <dbReference type="ARBA" id="ARBA00023228"/>
    </source>
</evidence>
<protein>
    <submittedName>
        <fullName evidence="11">Uncharacterized protein</fullName>
    </submittedName>
</protein>
<keyword evidence="6" id="KW-0865">Zymogen</keyword>
<dbReference type="SMART" id="SM00848">
    <property type="entry name" value="Inhibitor_I29"/>
    <property type="match status" value="1"/>
</dbReference>
<keyword evidence="3" id="KW-0645">Protease</keyword>
<evidence type="ECO:0000256" key="3">
    <source>
        <dbReference type="ARBA" id="ARBA00022670"/>
    </source>
</evidence>
<dbReference type="GO" id="GO:0006508">
    <property type="term" value="P:proteolysis"/>
    <property type="evidence" value="ECO:0007669"/>
    <property type="project" value="UniProtKB-KW"/>
</dbReference>
<dbReference type="EMBL" id="JBBHLL010000231">
    <property type="protein sequence ID" value="KAK7808753.1"/>
    <property type="molecule type" value="Genomic_DNA"/>
</dbReference>
<dbReference type="InterPro" id="IPR038765">
    <property type="entry name" value="Papain-like_cys_pep_sf"/>
</dbReference>
<dbReference type="GO" id="GO:0008234">
    <property type="term" value="F:cysteine-type peptidase activity"/>
    <property type="evidence" value="ECO:0007669"/>
    <property type="project" value="UniProtKB-KW"/>
</dbReference>
<evidence type="ECO:0000256" key="2">
    <source>
        <dbReference type="ARBA" id="ARBA00008455"/>
    </source>
</evidence>
<evidence type="ECO:0000256" key="5">
    <source>
        <dbReference type="ARBA" id="ARBA00022807"/>
    </source>
</evidence>
<dbReference type="Proteomes" id="UP001488838">
    <property type="component" value="Unassembled WGS sequence"/>
</dbReference>
<proteinExistence type="inferred from homology"/>
<reference evidence="11 12" key="1">
    <citation type="journal article" date="2023" name="bioRxiv">
        <title>Conserved and derived expression patterns and positive selection on dental genes reveal complex evolutionary context of ever-growing rodent molars.</title>
        <authorList>
            <person name="Calamari Z.T."/>
            <person name="Song A."/>
            <person name="Cohen E."/>
            <person name="Akter M."/>
            <person name="Roy R.D."/>
            <person name="Hallikas O."/>
            <person name="Christensen M.M."/>
            <person name="Li P."/>
            <person name="Marangoni P."/>
            <person name="Jernvall J."/>
            <person name="Klein O.D."/>
        </authorList>
    </citation>
    <scope>NUCLEOTIDE SEQUENCE [LARGE SCALE GENOMIC DNA]</scope>
    <source>
        <strain evidence="11">V071</strain>
    </source>
</reference>
<accession>A0AAW0I3S4</accession>
<comment type="subcellular location">
    <subcellularLocation>
        <location evidence="1">Lysosome</location>
    </subcellularLocation>
</comment>
<comment type="similarity">
    <text evidence="2">Belongs to the peptidase C1 family.</text>
</comment>
<dbReference type="InterPro" id="IPR013201">
    <property type="entry name" value="Prot_inhib_I29"/>
</dbReference>
<keyword evidence="5" id="KW-0788">Thiol protease</keyword>
<gene>
    <name evidence="11" type="ORF">U0070_024559</name>
</gene>
<feature type="domain" description="Peptidase C1A papain C-terminal" evidence="9">
    <location>
        <begin position="130"/>
        <end position="251"/>
    </location>
</feature>
<organism evidence="11 12">
    <name type="scientific">Myodes glareolus</name>
    <name type="common">Bank vole</name>
    <name type="synonym">Clethrionomys glareolus</name>
    <dbReference type="NCBI Taxonomy" id="447135"/>
    <lineage>
        <taxon>Eukaryota</taxon>
        <taxon>Metazoa</taxon>
        <taxon>Chordata</taxon>
        <taxon>Craniata</taxon>
        <taxon>Vertebrata</taxon>
        <taxon>Euteleostomi</taxon>
        <taxon>Mammalia</taxon>
        <taxon>Eutheria</taxon>
        <taxon>Euarchontoglires</taxon>
        <taxon>Glires</taxon>
        <taxon>Rodentia</taxon>
        <taxon>Myomorpha</taxon>
        <taxon>Muroidea</taxon>
        <taxon>Cricetidae</taxon>
        <taxon>Arvicolinae</taxon>
        <taxon>Myodes</taxon>
    </lineage>
</organism>
<evidence type="ECO:0000313" key="11">
    <source>
        <dbReference type="EMBL" id="KAK7808753.1"/>
    </source>
</evidence>
<dbReference type="SUPFAM" id="SSF54001">
    <property type="entry name" value="Cysteine proteinases"/>
    <property type="match status" value="1"/>
</dbReference>
<dbReference type="AlphaFoldDB" id="A0AAW0I3S4"/>
<sequence>MLYEDLSSDPEKPEKFHFKSWMTQHQKTYSSVEYNYRLHTFANNWRKIQAHNQRNHTFKSTGEPLFPQASERRKGGNIADLERKQLLALAVGLNQFSDMSFAEIKRKYLWSEPQNCSATKSNYLRGTGPYPSSMDWRKKGNFVSAVKNQGSCGSCWTFSTTGALESAVAIATGKMLSLAEQQLVDCAQNFNNHGCQGGLPSQAFEYILYNKGIMGEDTYPYRGRVTMGGRSCVPSHLRFTLIPPLHPAAIQI</sequence>
<keyword evidence="8" id="KW-0458">Lysosome</keyword>
<dbReference type="GO" id="GO:0005764">
    <property type="term" value="C:lysosome"/>
    <property type="evidence" value="ECO:0007669"/>
    <property type="project" value="UniProtKB-SubCell"/>
</dbReference>
<dbReference type="SMART" id="SM00645">
    <property type="entry name" value="Pept_C1"/>
    <property type="match status" value="1"/>
</dbReference>
<evidence type="ECO:0000256" key="4">
    <source>
        <dbReference type="ARBA" id="ARBA00022801"/>
    </source>
</evidence>
<evidence type="ECO:0000256" key="6">
    <source>
        <dbReference type="ARBA" id="ARBA00023145"/>
    </source>
</evidence>
<dbReference type="PANTHER" id="PTHR12411">
    <property type="entry name" value="CYSTEINE PROTEASE FAMILY C1-RELATED"/>
    <property type="match status" value="1"/>
</dbReference>
<dbReference type="Pfam" id="PF00112">
    <property type="entry name" value="Peptidase_C1"/>
    <property type="match status" value="1"/>
</dbReference>
<evidence type="ECO:0000259" key="10">
    <source>
        <dbReference type="SMART" id="SM00848"/>
    </source>
</evidence>
<evidence type="ECO:0000256" key="7">
    <source>
        <dbReference type="ARBA" id="ARBA00023157"/>
    </source>
</evidence>
<dbReference type="CDD" id="cd02248">
    <property type="entry name" value="Peptidase_C1A"/>
    <property type="match status" value="1"/>
</dbReference>
<keyword evidence="12" id="KW-1185">Reference proteome</keyword>
<keyword evidence="7" id="KW-1015">Disulfide bond</keyword>
<dbReference type="InterPro" id="IPR013128">
    <property type="entry name" value="Peptidase_C1A"/>
</dbReference>
<dbReference type="Pfam" id="PF08246">
    <property type="entry name" value="Inhibitor_I29"/>
    <property type="match status" value="1"/>
</dbReference>
<dbReference type="PROSITE" id="PS00139">
    <property type="entry name" value="THIOL_PROTEASE_CYS"/>
    <property type="match status" value="1"/>
</dbReference>
<dbReference type="InterPro" id="IPR000169">
    <property type="entry name" value="Pept_cys_AS"/>
</dbReference>
<keyword evidence="4" id="KW-0378">Hydrolase</keyword>
<dbReference type="Gene3D" id="3.90.70.10">
    <property type="entry name" value="Cysteine proteinases"/>
    <property type="match status" value="1"/>
</dbReference>